<proteinExistence type="predicted"/>
<comment type="caution">
    <text evidence="1">The sequence shown here is derived from an EMBL/GenBank/DDBJ whole genome shotgun (WGS) entry which is preliminary data.</text>
</comment>
<evidence type="ECO:0000313" key="1">
    <source>
        <dbReference type="EMBL" id="MFD1175679.1"/>
    </source>
</evidence>
<reference evidence="2" key="1">
    <citation type="journal article" date="2019" name="Int. J. Syst. Evol. Microbiol.">
        <title>The Global Catalogue of Microorganisms (GCM) 10K type strain sequencing project: providing services to taxonomists for standard genome sequencing and annotation.</title>
        <authorList>
            <consortium name="The Broad Institute Genomics Platform"/>
            <consortium name="The Broad Institute Genome Sequencing Center for Infectious Disease"/>
            <person name="Wu L."/>
            <person name="Ma J."/>
        </authorList>
    </citation>
    <scope>NUCLEOTIDE SEQUENCE [LARGE SCALE GENOMIC DNA]</scope>
    <source>
        <strain evidence="2">CCUG 59189</strain>
    </source>
</reference>
<gene>
    <name evidence="1" type="ORF">ACFQ3W_05095</name>
</gene>
<organism evidence="1 2">
    <name type="scientific">Paenibacillus puldeungensis</name>
    <dbReference type="NCBI Taxonomy" id="696536"/>
    <lineage>
        <taxon>Bacteria</taxon>
        <taxon>Bacillati</taxon>
        <taxon>Bacillota</taxon>
        <taxon>Bacilli</taxon>
        <taxon>Bacillales</taxon>
        <taxon>Paenibacillaceae</taxon>
        <taxon>Paenibacillus</taxon>
    </lineage>
</organism>
<evidence type="ECO:0000313" key="2">
    <source>
        <dbReference type="Proteomes" id="UP001597262"/>
    </source>
</evidence>
<keyword evidence="2" id="KW-1185">Reference proteome</keyword>
<dbReference type="Proteomes" id="UP001597262">
    <property type="component" value="Unassembled WGS sequence"/>
</dbReference>
<name>A0ABW3RUA1_9BACL</name>
<protein>
    <submittedName>
        <fullName evidence="1">Uncharacterized protein</fullName>
    </submittedName>
</protein>
<sequence>MKLGVIVTVEGEVVMEASNSLDEEMVEIKRNLALSLLDLNGLYQASRAYDAVGNLSAISFIKQ</sequence>
<dbReference type="RefSeq" id="WP_379317300.1">
    <property type="nucleotide sequence ID" value="NZ_JBHTLM010000003.1"/>
</dbReference>
<dbReference type="EMBL" id="JBHTLM010000003">
    <property type="protein sequence ID" value="MFD1175679.1"/>
    <property type="molecule type" value="Genomic_DNA"/>
</dbReference>
<accession>A0ABW3RUA1</accession>